<proteinExistence type="predicted"/>
<organism evidence="2 3">
    <name type="scientific">Clostridium scindens (strain JCM 10418 / VPI 12708)</name>
    <dbReference type="NCBI Taxonomy" id="29347"/>
    <lineage>
        <taxon>Bacteria</taxon>
        <taxon>Bacillati</taxon>
        <taxon>Bacillota</taxon>
        <taxon>Clostridia</taxon>
        <taxon>Lachnospirales</taxon>
        <taxon>Lachnospiraceae</taxon>
    </lineage>
</organism>
<keyword evidence="1" id="KW-0472">Membrane</keyword>
<comment type="caution">
    <text evidence="2">The sequence shown here is derived from an EMBL/GenBank/DDBJ whole genome shotgun (WGS) entry which is preliminary data.</text>
</comment>
<feature type="transmembrane region" description="Helical" evidence="1">
    <location>
        <begin position="105"/>
        <end position="131"/>
    </location>
</feature>
<gene>
    <name evidence="2" type="ORF">FYJ37_00965</name>
</gene>
<feature type="transmembrane region" description="Helical" evidence="1">
    <location>
        <begin position="6"/>
        <end position="28"/>
    </location>
</feature>
<protein>
    <submittedName>
        <fullName evidence="2">Uncharacterized protein</fullName>
    </submittedName>
</protein>
<accession>A0A844F9U8</accession>
<evidence type="ECO:0000256" key="1">
    <source>
        <dbReference type="SAM" id="Phobius"/>
    </source>
</evidence>
<dbReference type="EMBL" id="VUMB01000002">
    <property type="protein sequence ID" value="MSS38954.1"/>
    <property type="molecule type" value="Genomic_DNA"/>
</dbReference>
<keyword evidence="1" id="KW-1133">Transmembrane helix</keyword>
<dbReference type="RefSeq" id="WP_154322714.1">
    <property type="nucleotide sequence ID" value="NZ_CP045695.1"/>
</dbReference>
<dbReference type="InterPro" id="IPR010540">
    <property type="entry name" value="CmpB_TMEM229"/>
</dbReference>
<name>A0A844F9U8_CLOSV</name>
<sequence length="156" mass="18657">MNSKNHFIKNIIMFILGCSFYVLLEILFRDRSYRLMALAGGISWCFGGTLNNRFSWKMDLLLQCSCISAIVTFLELVIGNIDYYFLHLNMWDYSNQILNFANGKICLLFSILWFFIGFPIIFIYDAITYYWMHDGDQPRYYIFGKEIWRMPKRNCH</sequence>
<reference evidence="2 3" key="1">
    <citation type="submission" date="2019-08" db="EMBL/GenBank/DDBJ databases">
        <title>In-depth cultivation of the pig gut microbiome towards novel bacterial diversity and tailored functional studies.</title>
        <authorList>
            <person name="Wylensek D."/>
            <person name="Hitch T.C.A."/>
            <person name="Clavel T."/>
        </authorList>
    </citation>
    <scope>NUCLEOTIDE SEQUENCE [LARGE SCALE GENOMIC DNA]</scope>
    <source>
        <strain evidence="2 3">BL-389-WT-3D</strain>
    </source>
</reference>
<feature type="transmembrane region" description="Helical" evidence="1">
    <location>
        <begin position="60"/>
        <end position="85"/>
    </location>
</feature>
<dbReference type="Pfam" id="PF06541">
    <property type="entry name" value="ABC_trans_CmpB"/>
    <property type="match status" value="1"/>
</dbReference>
<evidence type="ECO:0000313" key="3">
    <source>
        <dbReference type="Proteomes" id="UP000462363"/>
    </source>
</evidence>
<dbReference type="AlphaFoldDB" id="A0A844F9U8"/>
<keyword evidence="1" id="KW-0812">Transmembrane</keyword>
<dbReference type="Proteomes" id="UP000462363">
    <property type="component" value="Unassembled WGS sequence"/>
</dbReference>
<evidence type="ECO:0000313" key="2">
    <source>
        <dbReference type="EMBL" id="MSS38954.1"/>
    </source>
</evidence>